<dbReference type="EMBL" id="LUKE01000003">
    <property type="protein sequence ID" value="KYG63644.1"/>
    <property type="molecule type" value="Genomic_DNA"/>
</dbReference>
<dbReference type="OrthoDB" id="5288889at2"/>
<dbReference type="Gene3D" id="3.40.1780.10">
    <property type="entry name" value="QueA-like"/>
    <property type="match status" value="1"/>
</dbReference>
<keyword evidence="4" id="KW-0671">Queuosine biosynthesis</keyword>
<dbReference type="Gene3D" id="2.40.10.240">
    <property type="entry name" value="QueA-like"/>
    <property type="match status" value="1"/>
</dbReference>
<dbReference type="GO" id="GO:0008616">
    <property type="term" value="P:tRNA queuosine(34) biosynthetic process"/>
    <property type="evidence" value="ECO:0007669"/>
    <property type="project" value="UniProtKB-KW"/>
</dbReference>
<reference evidence="5 6" key="1">
    <citation type="submission" date="2016-03" db="EMBL/GenBank/DDBJ databases">
        <authorList>
            <person name="Ploux O."/>
        </authorList>
    </citation>
    <scope>NUCLEOTIDE SEQUENCE [LARGE SCALE GENOMIC DNA]</scope>
    <source>
        <strain evidence="5 6">R0</strain>
    </source>
</reference>
<name>A0A150WIY2_BDEBC</name>
<dbReference type="InterPro" id="IPR036100">
    <property type="entry name" value="QueA_sf"/>
</dbReference>
<evidence type="ECO:0000256" key="3">
    <source>
        <dbReference type="ARBA" id="ARBA00022691"/>
    </source>
</evidence>
<dbReference type="AlphaFoldDB" id="A0A150WIY2"/>
<dbReference type="InterPro" id="IPR003699">
    <property type="entry name" value="QueA"/>
</dbReference>
<evidence type="ECO:0000313" key="6">
    <source>
        <dbReference type="Proteomes" id="UP000075320"/>
    </source>
</evidence>
<dbReference type="Proteomes" id="UP000075320">
    <property type="component" value="Unassembled WGS sequence"/>
</dbReference>
<keyword evidence="5" id="KW-0413">Isomerase</keyword>
<protein>
    <submittedName>
        <fullName evidence="5">S-adenosylmethionine:tRNA ribosyltransferase-isomerase</fullName>
    </submittedName>
</protein>
<keyword evidence="2 5" id="KW-0808">Transferase</keyword>
<gene>
    <name evidence="5" type="ORF">AZI86_12495</name>
</gene>
<dbReference type="NCBIfam" id="TIGR00113">
    <property type="entry name" value="queA"/>
    <property type="match status" value="1"/>
</dbReference>
<proteinExistence type="predicted"/>
<dbReference type="GO" id="GO:0051075">
    <property type="term" value="F:S-adenosylmethionine:tRNA ribosyltransferase-isomerase activity"/>
    <property type="evidence" value="ECO:0007669"/>
    <property type="project" value="TreeGrafter"/>
</dbReference>
<evidence type="ECO:0000256" key="2">
    <source>
        <dbReference type="ARBA" id="ARBA00022679"/>
    </source>
</evidence>
<evidence type="ECO:0000256" key="1">
    <source>
        <dbReference type="ARBA" id="ARBA00022490"/>
    </source>
</evidence>
<keyword evidence="1" id="KW-0963">Cytoplasm</keyword>
<dbReference type="InterPro" id="IPR042118">
    <property type="entry name" value="QueA_dom1"/>
</dbReference>
<dbReference type="Pfam" id="PF02547">
    <property type="entry name" value="Queuosine_synth"/>
    <property type="match status" value="1"/>
</dbReference>
<accession>A0A150WIY2</accession>
<keyword evidence="6" id="KW-1185">Reference proteome</keyword>
<dbReference type="RefSeq" id="WP_061835538.1">
    <property type="nucleotide sequence ID" value="NZ_LUKE01000003.1"/>
</dbReference>
<dbReference type="SUPFAM" id="SSF111337">
    <property type="entry name" value="QueA-like"/>
    <property type="match status" value="1"/>
</dbReference>
<comment type="caution">
    <text evidence="5">The sequence shown here is derived from an EMBL/GenBank/DDBJ whole genome shotgun (WGS) entry which is preliminary data.</text>
</comment>
<organism evidence="5 6">
    <name type="scientific">Bdellovibrio bacteriovorus</name>
    <dbReference type="NCBI Taxonomy" id="959"/>
    <lineage>
        <taxon>Bacteria</taxon>
        <taxon>Pseudomonadati</taxon>
        <taxon>Bdellovibrionota</taxon>
        <taxon>Bdellovibrionia</taxon>
        <taxon>Bdellovibrionales</taxon>
        <taxon>Pseudobdellovibrionaceae</taxon>
        <taxon>Bdellovibrio</taxon>
    </lineage>
</organism>
<evidence type="ECO:0000313" key="5">
    <source>
        <dbReference type="EMBL" id="KYG63644.1"/>
    </source>
</evidence>
<dbReference type="PANTHER" id="PTHR30307">
    <property type="entry name" value="S-ADENOSYLMETHIONINE:TRNA RIBOSYLTRANSFERASE-ISOMERASE"/>
    <property type="match status" value="1"/>
</dbReference>
<dbReference type="InterPro" id="IPR042119">
    <property type="entry name" value="QueA_dom2"/>
</dbReference>
<dbReference type="PANTHER" id="PTHR30307:SF0">
    <property type="entry name" value="S-ADENOSYLMETHIONINE:TRNA RIBOSYLTRANSFERASE-ISOMERASE"/>
    <property type="match status" value="1"/>
</dbReference>
<keyword evidence="3" id="KW-0949">S-adenosyl-L-methionine</keyword>
<sequence>MKITDLDFAYPEELIATEPQRPSRVMWVEKDGTPAEISFQDLLQKIPAGDVLVVNNTRVLKRRVFADDLEILFLKHINATDWEVLFPSKKLKIGAVLNLPQGVQMTLIEKGRPQKVRLSQEVGEEYFQQVAELPLPPYIQKARDQRHTVDADESWYQTAWAQKPGSFAAPTASLHFTDQDMQSLKSKGVQILEVTLHVGLGTFLPVTAEDLDQHDMHEEYVEISASAWQAILAARKAGHKVWSLGTTTTRSLESAGQGVLQGSAETGFQGFTKILIQPGYEFRVVDRLLTNFHQPQSTLLALVSGFSSLGTVKACYQWAIERKFRLFSYGDLTCWTR</sequence>
<evidence type="ECO:0000256" key="4">
    <source>
        <dbReference type="ARBA" id="ARBA00022785"/>
    </source>
</evidence>
<dbReference type="NCBIfam" id="NF001140">
    <property type="entry name" value="PRK00147.1"/>
    <property type="match status" value="1"/>
</dbReference>